<comment type="caution">
    <text evidence="1">The sequence shown here is derived from an EMBL/GenBank/DDBJ whole genome shotgun (WGS) entry which is preliminary data.</text>
</comment>
<reference evidence="1" key="1">
    <citation type="journal article" date="2015" name="Nature">
        <title>Complex archaea that bridge the gap between prokaryotes and eukaryotes.</title>
        <authorList>
            <person name="Spang A."/>
            <person name="Saw J.H."/>
            <person name="Jorgensen S.L."/>
            <person name="Zaremba-Niedzwiedzka K."/>
            <person name="Martijn J."/>
            <person name="Lind A.E."/>
            <person name="van Eijk R."/>
            <person name="Schleper C."/>
            <person name="Guy L."/>
            <person name="Ettema T.J."/>
        </authorList>
    </citation>
    <scope>NUCLEOTIDE SEQUENCE</scope>
</reference>
<dbReference type="AlphaFoldDB" id="A0A0F9TCV7"/>
<proteinExistence type="predicted"/>
<organism evidence="1">
    <name type="scientific">marine sediment metagenome</name>
    <dbReference type="NCBI Taxonomy" id="412755"/>
    <lineage>
        <taxon>unclassified sequences</taxon>
        <taxon>metagenomes</taxon>
        <taxon>ecological metagenomes</taxon>
    </lineage>
</organism>
<dbReference type="Gene3D" id="2.40.160.20">
    <property type="match status" value="1"/>
</dbReference>
<protein>
    <recommendedName>
        <fullName evidence="2">Outer membrane protein beta-barrel domain-containing protein</fullName>
    </recommendedName>
</protein>
<accession>A0A0F9TCV7</accession>
<sequence>YYSIYSGSKLNVFINSGIGLYSGKMTENKIQNFIYPLGDVYFDNRYWEVENNRSLGFRGGVGFEYSLIKNLALVVELQGRYLRIGNLEGAVKYETNFGSGLTIGESGTLHFFEYSYYYDLDIPLPIQIFPEIERIERNAVLDLSSFSLRIGIKIKLF</sequence>
<evidence type="ECO:0008006" key="2">
    <source>
        <dbReference type="Google" id="ProtNLM"/>
    </source>
</evidence>
<name>A0A0F9TCV7_9ZZZZ</name>
<gene>
    <name evidence="1" type="ORF">LCGC14_0669460</name>
</gene>
<evidence type="ECO:0000313" key="1">
    <source>
        <dbReference type="EMBL" id="KKN46766.1"/>
    </source>
</evidence>
<feature type="non-terminal residue" evidence="1">
    <location>
        <position position="1"/>
    </location>
</feature>
<dbReference type="EMBL" id="LAZR01001312">
    <property type="protein sequence ID" value="KKN46766.1"/>
    <property type="molecule type" value="Genomic_DNA"/>
</dbReference>